<evidence type="ECO:0000313" key="2">
    <source>
        <dbReference type="Proteomes" id="UP001162501"/>
    </source>
</evidence>
<evidence type="ECO:0000313" key="1">
    <source>
        <dbReference type="EMBL" id="CAN0172365.1"/>
    </source>
</evidence>
<proteinExistence type="predicted"/>
<accession>A0AC59Z2D0</accession>
<organism evidence="1 2">
    <name type="scientific">Rangifer tarandus platyrhynchus</name>
    <name type="common">Svalbard reindeer</name>
    <dbReference type="NCBI Taxonomy" id="3082113"/>
    <lineage>
        <taxon>Eukaryota</taxon>
        <taxon>Metazoa</taxon>
        <taxon>Chordata</taxon>
        <taxon>Craniata</taxon>
        <taxon>Vertebrata</taxon>
        <taxon>Euteleostomi</taxon>
        <taxon>Mammalia</taxon>
        <taxon>Eutheria</taxon>
        <taxon>Laurasiatheria</taxon>
        <taxon>Artiodactyla</taxon>
        <taxon>Ruminantia</taxon>
        <taxon>Pecora</taxon>
        <taxon>Cervidae</taxon>
        <taxon>Odocoileinae</taxon>
        <taxon>Rangifer</taxon>
    </lineage>
</organism>
<dbReference type="EMBL" id="OX596106">
    <property type="protein sequence ID" value="CAN0172365.1"/>
    <property type="molecule type" value="Genomic_DNA"/>
</dbReference>
<dbReference type="Proteomes" id="UP001162501">
    <property type="component" value="Chromosome 22"/>
</dbReference>
<reference evidence="1" key="1">
    <citation type="submission" date="2023-05" db="EMBL/GenBank/DDBJ databases">
        <authorList>
            <consortium name="ELIXIR-Norway"/>
        </authorList>
    </citation>
    <scope>NUCLEOTIDE SEQUENCE</scope>
</reference>
<name>A0AC59Z2D0_RANTA</name>
<gene>
    <name evidence="1" type="ORF">MRATA1EN22A_LOCUS13133</name>
</gene>
<reference evidence="1" key="2">
    <citation type="submission" date="2025-03" db="EMBL/GenBank/DDBJ databases">
        <authorList>
            <consortium name="ELIXIR-Norway"/>
            <consortium name="Elixir Norway"/>
        </authorList>
    </citation>
    <scope>NUCLEOTIDE SEQUENCE</scope>
</reference>
<sequence>MRGEVHAGSGRGQQDQPPCSARPRPAAPGIHHFVVTRPAFQERVVPGPPRRKAITKKVKTACLASGSNLRRRAKGIQRPDVSKPQVRLSGGALRVTSAGDVLPRRQGAGLGRTLKDPQPCSLCLGFLPRFSDARGLKTQQKSPHKTHQRRPGCVLGARLEPPGRCAPIGLAIRGKWPRRWRVIWWRSQSPSPPPYSDPALMSHPRLGGSAAGPH</sequence>
<protein>
    <submittedName>
        <fullName evidence="1">Uncharacterized protein</fullName>
    </submittedName>
</protein>